<dbReference type="RefSeq" id="WP_013653682.1">
    <property type="nucleotide sequence ID" value="NC_015259.1"/>
</dbReference>
<protein>
    <recommendedName>
        <fullName evidence="3">DUF1491 family protein</fullName>
    </recommendedName>
</protein>
<dbReference type="STRING" id="991905.SL003B_2946"/>
<dbReference type="Gene3D" id="3.40.1530.20">
    <property type="entry name" value="Protein of unknown function (DUF1491)"/>
    <property type="match status" value="1"/>
</dbReference>
<dbReference type="EMBL" id="CP002568">
    <property type="protein sequence ID" value="ADZ71369.1"/>
    <property type="molecule type" value="Genomic_DNA"/>
</dbReference>
<dbReference type="AlphaFoldDB" id="F2IV38"/>
<sequence>MRVTSDFFVRALVRRVFGEGGFAAPVRKGAPEAGAIFVVVDRLDGRLDLYGPAPQAYFSETPDGRLFEPLITEGDRAAVDARLAREMRMDPDFWVIEIEDRDGRSFLPLVGEN</sequence>
<dbReference type="eggNOG" id="COG5447">
    <property type="taxonomic scope" value="Bacteria"/>
</dbReference>
<proteinExistence type="predicted"/>
<accession>F2IV38</accession>
<evidence type="ECO:0008006" key="3">
    <source>
        <dbReference type="Google" id="ProtNLM"/>
    </source>
</evidence>
<dbReference type="InterPro" id="IPR009964">
    <property type="entry name" value="DUF1491"/>
</dbReference>
<reference evidence="1 2" key="1">
    <citation type="journal article" date="2011" name="J. Bacteriol.">
        <title>Complete genome sequence of Polymorphum gilvum SL003B-26A1T, a crude oil-degrading bacterium from oil-polluted saline soil.</title>
        <authorList>
            <person name="Li S.G."/>
            <person name="Tang Y.Q."/>
            <person name="Nie Y."/>
            <person name="Cai M."/>
            <person name="Wu X.L."/>
        </authorList>
    </citation>
    <scope>NUCLEOTIDE SEQUENCE [LARGE SCALE GENOMIC DNA]</scope>
    <source>
        <strain evidence="2">LMG 25793 / CGMCC 1.9160 / SL003B-26A1</strain>
    </source>
</reference>
<name>F2IV38_POLGS</name>
<dbReference type="KEGG" id="pgv:SL003B_2946"/>
<keyword evidence="2" id="KW-1185">Reference proteome</keyword>
<organism evidence="1 2">
    <name type="scientific">Polymorphum gilvum (strain LMG 25793 / CGMCC 1.9160 / SL003B-26A1)</name>
    <dbReference type="NCBI Taxonomy" id="991905"/>
    <lineage>
        <taxon>Bacteria</taxon>
        <taxon>Pseudomonadati</taxon>
        <taxon>Pseudomonadota</taxon>
        <taxon>Alphaproteobacteria</taxon>
        <taxon>Rhodobacterales</taxon>
        <taxon>Paracoccaceae</taxon>
        <taxon>Polymorphum</taxon>
    </lineage>
</organism>
<dbReference type="HOGENOM" id="CLU_146719_0_0_5"/>
<dbReference type="Proteomes" id="UP000008130">
    <property type="component" value="Chromosome"/>
</dbReference>
<gene>
    <name evidence="1" type="ordered locus">SL003B_2946</name>
</gene>
<dbReference type="PATRIC" id="fig|991905.3.peg.3026"/>
<evidence type="ECO:0000313" key="1">
    <source>
        <dbReference type="EMBL" id="ADZ71369.1"/>
    </source>
</evidence>
<evidence type="ECO:0000313" key="2">
    <source>
        <dbReference type="Proteomes" id="UP000008130"/>
    </source>
</evidence>
<dbReference type="Pfam" id="PF07372">
    <property type="entry name" value="DUF1491"/>
    <property type="match status" value="1"/>
</dbReference>